<evidence type="ECO:0000313" key="3">
    <source>
        <dbReference type="Proteomes" id="UP000184300"/>
    </source>
</evidence>
<dbReference type="RefSeq" id="XP_022403328.1">
    <property type="nucleotide sequence ID" value="XM_022546036.1"/>
</dbReference>
<dbReference type="VEuPathDB" id="FungiDB:ASPGLDRAFT_44483"/>
<protein>
    <submittedName>
        <fullName evidence="2">Uncharacterized protein</fullName>
    </submittedName>
</protein>
<evidence type="ECO:0000256" key="1">
    <source>
        <dbReference type="SAM" id="MobiDB-lite"/>
    </source>
</evidence>
<feature type="region of interest" description="Disordered" evidence="1">
    <location>
        <begin position="1"/>
        <end position="74"/>
    </location>
</feature>
<name>A0A1L9VRW2_ASPGL</name>
<dbReference type="AlphaFoldDB" id="A0A1L9VRW2"/>
<organism evidence="2 3">
    <name type="scientific">Aspergillus glaucus CBS 516.65</name>
    <dbReference type="NCBI Taxonomy" id="1160497"/>
    <lineage>
        <taxon>Eukaryota</taxon>
        <taxon>Fungi</taxon>
        <taxon>Dikarya</taxon>
        <taxon>Ascomycota</taxon>
        <taxon>Pezizomycotina</taxon>
        <taxon>Eurotiomycetes</taxon>
        <taxon>Eurotiomycetidae</taxon>
        <taxon>Eurotiales</taxon>
        <taxon>Aspergillaceae</taxon>
        <taxon>Aspergillus</taxon>
        <taxon>Aspergillus subgen. Aspergillus</taxon>
    </lineage>
</organism>
<dbReference type="Proteomes" id="UP000184300">
    <property type="component" value="Unassembled WGS sequence"/>
</dbReference>
<accession>A0A1L9VRW2</accession>
<sequence>MAPVTRYSARDRTPGTPQQRDNILTNGIAKPAGIRKRLKPDKPDKQKAALVENHGFRGRAGASSKSTVEHRTSSTVGDGATCVAFLSVAKSV</sequence>
<feature type="compositionally biased region" description="Polar residues" evidence="1">
    <location>
        <begin position="15"/>
        <end position="25"/>
    </location>
</feature>
<dbReference type="EMBL" id="KV878892">
    <property type="protein sequence ID" value="OJJ86639.1"/>
    <property type="molecule type" value="Genomic_DNA"/>
</dbReference>
<dbReference type="GeneID" id="34462297"/>
<reference evidence="3" key="1">
    <citation type="journal article" date="2017" name="Genome Biol.">
        <title>Comparative genomics reveals high biological diversity and specific adaptations in the industrially and medically important fungal genus Aspergillus.</title>
        <authorList>
            <person name="de Vries R.P."/>
            <person name="Riley R."/>
            <person name="Wiebenga A."/>
            <person name="Aguilar-Osorio G."/>
            <person name="Amillis S."/>
            <person name="Uchima C.A."/>
            <person name="Anderluh G."/>
            <person name="Asadollahi M."/>
            <person name="Askin M."/>
            <person name="Barry K."/>
            <person name="Battaglia E."/>
            <person name="Bayram O."/>
            <person name="Benocci T."/>
            <person name="Braus-Stromeyer S.A."/>
            <person name="Caldana C."/>
            <person name="Canovas D."/>
            <person name="Cerqueira G.C."/>
            <person name="Chen F."/>
            <person name="Chen W."/>
            <person name="Choi C."/>
            <person name="Clum A."/>
            <person name="Dos Santos R.A."/>
            <person name="Damasio A.R."/>
            <person name="Diallinas G."/>
            <person name="Emri T."/>
            <person name="Fekete E."/>
            <person name="Flipphi M."/>
            <person name="Freyberg S."/>
            <person name="Gallo A."/>
            <person name="Gournas C."/>
            <person name="Habgood R."/>
            <person name="Hainaut M."/>
            <person name="Harispe M.L."/>
            <person name="Henrissat B."/>
            <person name="Hilden K.S."/>
            <person name="Hope R."/>
            <person name="Hossain A."/>
            <person name="Karabika E."/>
            <person name="Karaffa L."/>
            <person name="Karanyi Z."/>
            <person name="Krasevec N."/>
            <person name="Kuo A."/>
            <person name="Kusch H."/>
            <person name="LaButti K."/>
            <person name="Lagendijk E.L."/>
            <person name="Lapidus A."/>
            <person name="Levasseur A."/>
            <person name="Lindquist E."/>
            <person name="Lipzen A."/>
            <person name="Logrieco A.F."/>
            <person name="MacCabe A."/>
            <person name="Maekelae M.R."/>
            <person name="Malavazi I."/>
            <person name="Melin P."/>
            <person name="Meyer V."/>
            <person name="Mielnichuk N."/>
            <person name="Miskei M."/>
            <person name="Molnar A.P."/>
            <person name="Mule G."/>
            <person name="Ngan C.Y."/>
            <person name="Orejas M."/>
            <person name="Orosz E."/>
            <person name="Ouedraogo J.P."/>
            <person name="Overkamp K.M."/>
            <person name="Park H.-S."/>
            <person name="Perrone G."/>
            <person name="Piumi F."/>
            <person name="Punt P.J."/>
            <person name="Ram A.F."/>
            <person name="Ramon A."/>
            <person name="Rauscher S."/>
            <person name="Record E."/>
            <person name="Riano-Pachon D.M."/>
            <person name="Robert V."/>
            <person name="Roehrig J."/>
            <person name="Ruller R."/>
            <person name="Salamov A."/>
            <person name="Salih N.S."/>
            <person name="Samson R.A."/>
            <person name="Sandor E."/>
            <person name="Sanguinetti M."/>
            <person name="Schuetze T."/>
            <person name="Sepcic K."/>
            <person name="Shelest E."/>
            <person name="Sherlock G."/>
            <person name="Sophianopoulou V."/>
            <person name="Squina F.M."/>
            <person name="Sun H."/>
            <person name="Susca A."/>
            <person name="Todd R.B."/>
            <person name="Tsang A."/>
            <person name="Unkles S.E."/>
            <person name="van de Wiele N."/>
            <person name="van Rossen-Uffink D."/>
            <person name="Oliveira J.V."/>
            <person name="Vesth T.C."/>
            <person name="Visser J."/>
            <person name="Yu J.-H."/>
            <person name="Zhou M."/>
            <person name="Andersen M.R."/>
            <person name="Archer D.B."/>
            <person name="Baker S.E."/>
            <person name="Benoit I."/>
            <person name="Brakhage A.A."/>
            <person name="Braus G.H."/>
            <person name="Fischer R."/>
            <person name="Frisvad J.C."/>
            <person name="Goldman G.H."/>
            <person name="Houbraken J."/>
            <person name="Oakley B."/>
            <person name="Pocsi I."/>
            <person name="Scazzocchio C."/>
            <person name="Seiboth B."/>
            <person name="vanKuyk P.A."/>
            <person name="Wortman J."/>
            <person name="Dyer P.S."/>
            <person name="Grigoriev I.V."/>
        </authorList>
    </citation>
    <scope>NUCLEOTIDE SEQUENCE [LARGE SCALE GENOMIC DNA]</scope>
    <source>
        <strain evidence="3">CBS 516.65</strain>
    </source>
</reference>
<evidence type="ECO:0000313" key="2">
    <source>
        <dbReference type="EMBL" id="OJJ86639.1"/>
    </source>
</evidence>
<keyword evidence="3" id="KW-1185">Reference proteome</keyword>
<proteinExistence type="predicted"/>
<gene>
    <name evidence="2" type="ORF">ASPGLDRAFT_44483</name>
</gene>